<evidence type="ECO:0000313" key="1">
    <source>
        <dbReference type="EMBL" id="KAK3283799.1"/>
    </source>
</evidence>
<accession>A0AAE0GSY8</accession>
<keyword evidence="2" id="KW-1185">Reference proteome</keyword>
<name>A0AAE0GSY8_9CHLO</name>
<dbReference type="Proteomes" id="UP001190700">
    <property type="component" value="Unassembled WGS sequence"/>
</dbReference>
<protein>
    <submittedName>
        <fullName evidence="1">Uncharacterized protein</fullName>
    </submittedName>
</protein>
<sequence>METPIGPRTRARARKLATIFDDVGALNAATPSTPQLNAGDAEASAAAAALLQRLRRDSFDVQCAKTTATKVLGDKSAKFKGSETSAADIFTQIISEVQQLFVLQSPAFAPLFKLDDAETPVLPAANELLFSVLLLLTAPGSLARNWVEASGADALADGKRATLEVVRMLTDNST</sequence>
<gene>
    <name evidence="1" type="ORF">CYMTET_8517</name>
</gene>
<evidence type="ECO:0000313" key="2">
    <source>
        <dbReference type="Proteomes" id="UP001190700"/>
    </source>
</evidence>
<dbReference type="EMBL" id="LGRX02002649">
    <property type="protein sequence ID" value="KAK3283799.1"/>
    <property type="molecule type" value="Genomic_DNA"/>
</dbReference>
<organism evidence="1 2">
    <name type="scientific">Cymbomonas tetramitiformis</name>
    <dbReference type="NCBI Taxonomy" id="36881"/>
    <lineage>
        <taxon>Eukaryota</taxon>
        <taxon>Viridiplantae</taxon>
        <taxon>Chlorophyta</taxon>
        <taxon>Pyramimonadophyceae</taxon>
        <taxon>Pyramimonadales</taxon>
        <taxon>Pyramimonadaceae</taxon>
        <taxon>Cymbomonas</taxon>
    </lineage>
</organism>
<proteinExistence type="predicted"/>
<reference evidence="1 2" key="1">
    <citation type="journal article" date="2015" name="Genome Biol. Evol.">
        <title>Comparative Genomics of a Bacterivorous Green Alga Reveals Evolutionary Causalities and Consequences of Phago-Mixotrophic Mode of Nutrition.</title>
        <authorList>
            <person name="Burns J.A."/>
            <person name="Paasch A."/>
            <person name="Narechania A."/>
            <person name="Kim E."/>
        </authorList>
    </citation>
    <scope>NUCLEOTIDE SEQUENCE [LARGE SCALE GENOMIC DNA]</scope>
    <source>
        <strain evidence="1 2">PLY_AMNH</strain>
    </source>
</reference>
<dbReference type="AlphaFoldDB" id="A0AAE0GSY8"/>
<comment type="caution">
    <text evidence="1">The sequence shown here is derived from an EMBL/GenBank/DDBJ whole genome shotgun (WGS) entry which is preliminary data.</text>
</comment>